<comment type="caution">
    <text evidence="1">The sequence shown here is derived from an EMBL/GenBank/DDBJ whole genome shotgun (WGS) entry which is preliminary data.</text>
</comment>
<protein>
    <submittedName>
        <fullName evidence="1">Uncharacterized protein</fullName>
    </submittedName>
</protein>
<organism evidence="1 2">
    <name type="scientific">Longispora fulva</name>
    <dbReference type="NCBI Taxonomy" id="619741"/>
    <lineage>
        <taxon>Bacteria</taxon>
        <taxon>Bacillati</taxon>
        <taxon>Actinomycetota</taxon>
        <taxon>Actinomycetes</taxon>
        <taxon>Micromonosporales</taxon>
        <taxon>Micromonosporaceae</taxon>
        <taxon>Longispora</taxon>
    </lineage>
</organism>
<accession>A0A8J7KGK7</accession>
<gene>
    <name evidence="1" type="ORF">IW245_001228</name>
</gene>
<sequence length="119" mass="12804">MRLHSAARVLVVALALVLLGTAAVGAVRTAGQAAGRVRPANANNPWHTEFVKVRSQFASGVPSGSRVTLATSVDSPYWTQRLVEIAMLEGSYVVRPGETTDYTVSLNTGNLRLTIERQR</sequence>
<dbReference type="RefSeq" id="WP_197002199.1">
    <property type="nucleotide sequence ID" value="NZ_BONS01000004.1"/>
</dbReference>
<dbReference type="EMBL" id="JADOUF010000001">
    <property type="protein sequence ID" value="MBG6135034.1"/>
    <property type="molecule type" value="Genomic_DNA"/>
</dbReference>
<reference evidence="1" key="1">
    <citation type="submission" date="2020-11" db="EMBL/GenBank/DDBJ databases">
        <title>Sequencing the genomes of 1000 actinobacteria strains.</title>
        <authorList>
            <person name="Klenk H.-P."/>
        </authorList>
    </citation>
    <scope>NUCLEOTIDE SEQUENCE</scope>
    <source>
        <strain evidence="1">DSM 45356</strain>
    </source>
</reference>
<evidence type="ECO:0000313" key="2">
    <source>
        <dbReference type="Proteomes" id="UP000622552"/>
    </source>
</evidence>
<dbReference type="AlphaFoldDB" id="A0A8J7KGK7"/>
<proteinExistence type="predicted"/>
<keyword evidence="2" id="KW-1185">Reference proteome</keyword>
<dbReference type="Proteomes" id="UP000622552">
    <property type="component" value="Unassembled WGS sequence"/>
</dbReference>
<name>A0A8J7KGK7_9ACTN</name>
<evidence type="ECO:0000313" key="1">
    <source>
        <dbReference type="EMBL" id="MBG6135034.1"/>
    </source>
</evidence>